<protein>
    <recommendedName>
        <fullName evidence="2">Dynein heavy chain tail domain-containing protein</fullName>
    </recommendedName>
</protein>
<reference evidence="3" key="3">
    <citation type="submission" date="2025-09" db="UniProtKB">
        <authorList>
            <consortium name="Ensembl"/>
        </authorList>
    </citation>
    <scope>IDENTIFICATION</scope>
</reference>
<dbReference type="AlphaFoldDB" id="A0AAQ6IP22"/>
<feature type="region of interest" description="Disordered" evidence="1">
    <location>
        <begin position="205"/>
        <end position="229"/>
    </location>
</feature>
<dbReference type="Proteomes" id="UP000265040">
    <property type="component" value="Chromosome 9"/>
</dbReference>
<evidence type="ECO:0000256" key="1">
    <source>
        <dbReference type="SAM" id="MobiDB-lite"/>
    </source>
</evidence>
<reference evidence="3" key="2">
    <citation type="submission" date="2025-08" db="UniProtKB">
        <authorList>
            <consortium name="Ensembl"/>
        </authorList>
    </citation>
    <scope>IDENTIFICATION</scope>
</reference>
<name>A0AAQ6IP22_ANATE</name>
<reference evidence="3 4" key="1">
    <citation type="submission" date="2021-04" db="EMBL/GenBank/DDBJ databases">
        <authorList>
            <consortium name="Wellcome Sanger Institute Data Sharing"/>
        </authorList>
    </citation>
    <scope>NUCLEOTIDE SEQUENCE [LARGE SCALE GENOMIC DNA]</scope>
</reference>
<dbReference type="GeneTree" id="ENSGT00940000154642"/>
<dbReference type="GO" id="GO:0030286">
    <property type="term" value="C:dynein complex"/>
    <property type="evidence" value="ECO:0007669"/>
    <property type="project" value="InterPro"/>
</dbReference>
<sequence>MVHDDLRVEWIRRAVCAGFNLSPCPNCFDELLSRRDGEEEQKVLRFLNAVSEEDSPSCLLFFKTIREEEIEVEIPVEVRGDGDSSDLDDMSWPKSATEISSHSRKTKEPSPSYRTEVQLVYRTELHVAVNEYPEKFLKSCVFYFLRNAKDTIVEPLDINEANILMPRLFDIGMHSGDPLRVLQNKLANVYIPLLTAHQINVTGGGYRGEDVSPQEATNEEGEETSQAKSSEQFMVRDELLNMTYKFLGLINTTLQQLQIQDEIVLHIPELDLEPEVNVLLSNPKIVEELEQCLMNWQTQITVVIEEQQNKKPQAPGPMAEITFWQERASVFNAMGEQLKQPVVNKILEVMTKADSSIVQTLEGTVAELSKYRAESDDNARYLRTLERYFMNLATGANFGVILETIPPLMTSLQIMWIISCHYNTNERMVPLMERIAWQLCERVSQVIDVHALFKYREVAKSKVHDAKQVLDQWKSSYFKVRAEIEESGREPRWEFDRKRLFEMTDYMASVCQDLYNVLQIMEEFYNIFGPELKAVTGDPKCIDEILCKVDGLVLPIEEVRFNPFNICKISSWKMVMQNFDSTVQAIEGEAINLIDQSFRTLRSSTAAFKMLLKFKHICSRKAINNHLMRKFNDILVQFCKEVDIINDIFEAKKDKPPLNKNEPPVAGSIRWVRSLVYRIKNTILPFLDVPEIMDGEQCKEVRYLIVIAIRIREYEMKKYEQWLTETERNLPLLMKKPLLVTNESSLKKGVRYIVNFAPEIKEIISETTNLVSLGYSVSSLAQNAALQEHTFIRYVGDLNNLVNCYHSVLDSLSEAQFMMLDQKIKVVNKEIQFGCKRLNWNSLGILDFINRGTQVVSKLETTVNQIQKNERDIDSRLQSIAMANLLKFPVPEKPNDLPGVKEFCEHIERERAKTVNLLSRKYADIGPLITKTEHLIMETSSGKAKCMADYYQYWEHKVLDSLIKMVLRSIQAFDMALMGNTALFQIDAILSAPKIVLQPQSNEIYWLIMQCIRDCVESTKQFVRWMRGTCIECPPQRVSGEDELVTFNFCSDIWQHPQINESAMTISQNIKQLLYSVERYLNHWKRYRPLWERNKTIVNEKFAARKPSCVMYDDKLQFLARIHQEVMLEPLVKNDHIIHLNLAPLAHTVQDIAESWISSLGSLLNKPVKEDLFNLRDELMVQNDSTLVY</sequence>
<dbReference type="GO" id="GO:0051959">
    <property type="term" value="F:dynein light intermediate chain binding"/>
    <property type="evidence" value="ECO:0007669"/>
    <property type="project" value="InterPro"/>
</dbReference>
<dbReference type="InterPro" id="IPR026983">
    <property type="entry name" value="DHC"/>
</dbReference>
<keyword evidence="4" id="KW-1185">Reference proteome</keyword>
<dbReference type="Pfam" id="PF08385">
    <property type="entry name" value="DHC_N1"/>
    <property type="match status" value="1"/>
</dbReference>
<evidence type="ECO:0000313" key="3">
    <source>
        <dbReference type="Ensembl" id="ENSATEP00000075552.1"/>
    </source>
</evidence>
<feature type="region of interest" description="Disordered" evidence="1">
    <location>
        <begin position="79"/>
        <end position="113"/>
    </location>
</feature>
<dbReference type="PANTHER" id="PTHR22878">
    <property type="entry name" value="DYNEIN HEAVY CHAIN 6, AXONEMAL-LIKE-RELATED"/>
    <property type="match status" value="1"/>
</dbReference>
<gene>
    <name evidence="3" type="primary">DNAH10</name>
</gene>
<organism evidence="3 4">
    <name type="scientific">Anabas testudineus</name>
    <name type="common">Climbing perch</name>
    <name type="synonym">Anthias testudineus</name>
    <dbReference type="NCBI Taxonomy" id="64144"/>
    <lineage>
        <taxon>Eukaryota</taxon>
        <taxon>Metazoa</taxon>
        <taxon>Chordata</taxon>
        <taxon>Craniata</taxon>
        <taxon>Vertebrata</taxon>
        <taxon>Euteleostomi</taxon>
        <taxon>Actinopterygii</taxon>
        <taxon>Neopterygii</taxon>
        <taxon>Teleostei</taxon>
        <taxon>Neoteleostei</taxon>
        <taxon>Acanthomorphata</taxon>
        <taxon>Anabantaria</taxon>
        <taxon>Anabantiformes</taxon>
        <taxon>Anabantoidei</taxon>
        <taxon>Anabantidae</taxon>
        <taxon>Anabas</taxon>
    </lineage>
</organism>
<accession>A0AAQ6IP22</accession>
<dbReference type="GO" id="GO:0045505">
    <property type="term" value="F:dynein intermediate chain binding"/>
    <property type="evidence" value="ECO:0007669"/>
    <property type="project" value="InterPro"/>
</dbReference>
<proteinExistence type="predicted"/>
<dbReference type="Ensembl" id="ENSATET00000078701.1">
    <property type="protein sequence ID" value="ENSATEP00000075552.1"/>
    <property type="gene ID" value="ENSATEG00000029498.2"/>
</dbReference>
<feature type="domain" description="Dynein heavy chain tail" evidence="2">
    <location>
        <begin position="286"/>
        <end position="848"/>
    </location>
</feature>
<evidence type="ECO:0000313" key="4">
    <source>
        <dbReference type="Proteomes" id="UP000265040"/>
    </source>
</evidence>
<dbReference type="PANTHER" id="PTHR22878:SF63">
    <property type="entry name" value="DYNEIN AXONEMAL HEAVY CHAIN 10"/>
    <property type="match status" value="1"/>
</dbReference>
<evidence type="ECO:0000259" key="2">
    <source>
        <dbReference type="Pfam" id="PF08385"/>
    </source>
</evidence>
<dbReference type="GO" id="GO:0007018">
    <property type="term" value="P:microtubule-based movement"/>
    <property type="evidence" value="ECO:0007669"/>
    <property type="project" value="InterPro"/>
</dbReference>
<dbReference type="InterPro" id="IPR013594">
    <property type="entry name" value="Dynein_heavy_tail"/>
</dbReference>